<protein>
    <submittedName>
        <fullName evidence="1">Uncharacterized protein</fullName>
    </submittedName>
</protein>
<accession>A0A816W2P6</accession>
<evidence type="ECO:0000313" key="1">
    <source>
        <dbReference type="EMBL" id="CAF2127278.1"/>
    </source>
</evidence>
<dbReference type="Proteomes" id="UP000663887">
    <property type="component" value="Unassembled WGS sequence"/>
</dbReference>
<sequence length="213" mass="24233">MNINLNNLPDEVLFYSNEKFYDFIEQCLGVDEMMLIKLQSIKNIRTLINVPDVLTVLNVKCKELINLKNRICFIDEDNDDFIVKPGIKAGVADLIEVLKDKNYKYIKRIKGSKSSTSCIKTNNSQLNASLSNTLSSDFTRSISTSTTTMTTPNLMPMNGYVHVISDSIEKFCCNTFKNINLKNDVDYFVHLTPSHIYIDGHIKCNCNTNIKII</sequence>
<dbReference type="AlphaFoldDB" id="A0A816W2P6"/>
<feature type="non-terminal residue" evidence="1">
    <location>
        <position position="213"/>
    </location>
</feature>
<evidence type="ECO:0000313" key="2">
    <source>
        <dbReference type="Proteomes" id="UP000663887"/>
    </source>
</evidence>
<proteinExistence type="predicted"/>
<organism evidence="1 2">
    <name type="scientific">Rotaria magnacalcarata</name>
    <dbReference type="NCBI Taxonomy" id="392030"/>
    <lineage>
        <taxon>Eukaryota</taxon>
        <taxon>Metazoa</taxon>
        <taxon>Spiralia</taxon>
        <taxon>Gnathifera</taxon>
        <taxon>Rotifera</taxon>
        <taxon>Eurotatoria</taxon>
        <taxon>Bdelloidea</taxon>
        <taxon>Philodinida</taxon>
        <taxon>Philodinidae</taxon>
        <taxon>Rotaria</taxon>
    </lineage>
</organism>
<dbReference type="EMBL" id="CAJNRG010010865">
    <property type="protein sequence ID" value="CAF2127278.1"/>
    <property type="molecule type" value="Genomic_DNA"/>
</dbReference>
<gene>
    <name evidence="1" type="ORF">XDN619_LOCUS24061</name>
</gene>
<name>A0A816W2P6_9BILA</name>
<comment type="caution">
    <text evidence="1">The sequence shown here is derived from an EMBL/GenBank/DDBJ whole genome shotgun (WGS) entry which is preliminary data.</text>
</comment>
<reference evidence="1" key="1">
    <citation type="submission" date="2021-02" db="EMBL/GenBank/DDBJ databases">
        <authorList>
            <person name="Nowell W R."/>
        </authorList>
    </citation>
    <scope>NUCLEOTIDE SEQUENCE</scope>
</reference>